<reference evidence="3" key="1">
    <citation type="submission" date="2016-10" db="EMBL/GenBank/DDBJ databases">
        <authorList>
            <person name="Varghese N."/>
            <person name="Submissions S."/>
        </authorList>
    </citation>
    <scope>NUCLEOTIDE SEQUENCE [LARGE SCALE GENOMIC DNA]</scope>
    <source>
        <strain evidence="3">DSM 24536</strain>
    </source>
</reference>
<evidence type="ECO:0000259" key="1">
    <source>
        <dbReference type="Pfam" id="PF05598"/>
    </source>
</evidence>
<organism evidence="2 3">
    <name type="scientific">Daejeonella rubra</name>
    <dbReference type="NCBI Taxonomy" id="990371"/>
    <lineage>
        <taxon>Bacteria</taxon>
        <taxon>Pseudomonadati</taxon>
        <taxon>Bacteroidota</taxon>
        <taxon>Sphingobacteriia</taxon>
        <taxon>Sphingobacteriales</taxon>
        <taxon>Sphingobacteriaceae</taxon>
        <taxon>Daejeonella</taxon>
    </lineage>
</organism>
<dbReference type="PANTHER" id="PTHR35604">
    <property type="entry name" value="TRANSPOSASE INSH FOR INSERTION SEQUENCE ELEMENT IS5A-RELATED"/>
    <property type="match status" value="1"/>
</dbReference>
<dbReference type="Proteomes" id="UP000199226">
    <property type="component" value="Unassembled WGS sequence"/>
</dbReference>
<feature type="domain" description="Transposase InsH N-terminal" evidence="1">
    <location>
        <begin position="2"/>
        <end position="48"/>
    </location>
</feature>
<gene>
    <name evidence="2" type="ORF">SAMN05421813_1319</name>
</gene>
<dbReference type="InterPro" id="IPR008490">
    <property type="entry name" value="Transposase_InsH_N"/>
</dbReference>
<keyword evidence="3" id="KW-1185">Reference proteome</keyword>
<accession>A0A1G9XJF6</accession>
<dbReference type="EMBL" id="FNHH01000031">
    <property type="protein sequence ID" value="SDM96979.1"/>
    <property type="molecule type" value="Genomic_DNA"/>
</dbReference>
<dbReference type="PANTHER" id="PTHR35604:SF2">
    <property type="entry name" value="TRANSPOSASE INSH FOR INSERTION SEQUENCE ELEMENT IS5A-RELATED"/>
    <property type="match status" value="1"/>
</dbReference>
<dbReference type="AlphaFoldDB" id="A0A1G9XJF6"/>
<sequence length="127" mass="14628">MSLLQTWYGLSDYEVEEKVNDSLSFMKFVGLTLEDNVPDNTVLSRFRSELTFKQGYEKLMDMINGQLEEKGNNSSASNRKYLKSKGLKDGIMHKAVKNKPLSNHQVRFNKIVSQIRFRVERTFGGIS</sequence>
<proteinExistence type="predicted"/>
<evidence type="ECO:0000313" key="3">
    <source>
        <dbReference type="Proteomes" id="UP000199226"/>
    </source>
</evidence>
<name>A0A1G9XJF6_9SPHI</name>
<evidence type="ECO:0000313" key="2">
    <source>
        <dbReference type="EMBL" id="SDM96979.1"/>
    </source>
</evidence>
<protein>
    <submittedName>
        <fullName evidence="2">Transposase domain</fullName>
    </submittedName>
</protein>
<dbReference type="Pfam" id="PF05598">
    <property type="entry name" value="DUF772"/>
    <property type="match status" value="1"/>
</dbReference>